<organism evidence="1">
    <name type="scientific">marine sediment metagenome</name>
    <dbReference type="NCBI Taxonomy" id="412755"/>
    <lineage>
        <taxon>unclassified sequences</taxon>
        <taxon>metagenomes</taxon>
        <taxon>ecological metagenomes</taxon>
    </lineage>
</organism>
<evidence type="ECO:0000313" key="1">
    <source>
        <dbReference type="EMBL" id="GAG18966.1"/>
    </source>
</evidence>
<dbReference type="AlphaFoldDB" id="X0X1W7"/>
<dbReference type="CDD" id="cd00093">
    <property type="entry name" value="HTH_XRE"/>
    <property type="match status" value="1"/>
</dbReference>
<gene>
    <name evidence="1" type="ORF">S01H1_58358</name>
</gene>
<protein>
    <submittedName>
        <fullName evidence="1">Uncharacterized protein</fullName>
    </submittedName>
</protein>
<accession>X0X1W7</accession>
<dbReference type="InterPro" id="IPR001387">
    <property type="entry name" value="Cro/C1-type_HTH"/>
</dbReference>
<feature type="non-terminal residue" evidence="1">
    <location>
        <position position="102"/>
    </location>
</feature>
<dbReference type="GO" id="GO:0003677">
    <property type="term" value="F:DNA binding"/>
    <property type="evidence" value="ECO:0007669"/>
    <property type="project" value="InterPro"/>
</dbReference>
<dbReference type="InterPro" id="IPR010982">
    <property type="entry name" value="Lambda_DNA-bd_dom_sf"/>
</dbReference>
<comment type="caution">
    <text evidence="1">The sequence shown here is derived from an EMBL/GenBank/DDBJ whole genome shotgun (WGS) entry which is preliminary data.</text>
</comment>
<name>X0X1W7_9ZZZZ</name>
<sequence length="102" mass="12053">MNSCTLNVEKLRKLREDEEWSQGELGNRTENYLFKAIDGSTISKMERQKNAHRLDYVNAIAKVFAEESEKCEMSFEEILSYLEVKIIKDDKLLKKESEREFI</sequence>
<proteinExistence type="predicted"/>
<dbReference type="Gene3D" id="1.10.260.40">
    <property type="entry name" value="lambda repressor-like DNA-binding domains"/>
    <property type="match status" value="1"/>
</dbReference>
<dbReference type="EMBL" id="BARS01038119">
    <property type="protein sequence ID" value="GAG18966.1"/>
    <property type="molecule type" value="Genomic_DNA"/>
</dbReference>
<reference evidence="1" key="1">
    <citation type="journal article" date="2014" name="Front. Microbiol.">
        <title>High frequency of phylogenetically diverse reductive dehalogenase-homologous genes in deep subseafloor sedimentary metagenomes.</title>
        <authorList>
            <person name="Kawai M."/>
            <person name="Futagami T."/>
            <person name="Toyoda A."/>
            <person name="Takaki Y."/>
            <person name="Nishi S."/>
            <person name="Hori S."/>
            <person name="Arai W."/>
            <person name="Tsubouchi T."/>
            <person name="Morono Y."/>
            <person name="Uchiyama I."/>
            <person name="Ito T."/>
            <person name="Fujiyama A."/>
            <person name="Inagaki F."/>
            <person name="Takami H."/>
        </authorList>
    </citation>
    <scope>NUCLEOTIDE SEQUENCE</scope>
    <source>
        <strain evidence="1">Expedition CK06-06</strain>
    </source>
</reference>
<dbReference type="SUPFAM" id="SSF47413">
    <property type="entry name" value="lambda repressor-like DNA-binding domains"/>
    <property type="match status" value="1"/>
</dbReference>